<evidence type="ECO:0000313" key="1">
    <source>
        <dbReference type="EMBL" id="VDP02178.1"/>
    </source>
</evidence>
<keyword evidence="2" id="KW-1185">Reference proteome</keyword>
<name>A0A183G1W7_HELPZ</name>
<proteinExistence type="predicted"/>
<protein>
    <submittedName>
        <fullName evidence="3">Pkinase_fungal domain-containing protein</fullName>
    </submittedName>
</protein>
<evidence type="ECO:0000313" key="3">
    <source>
        <dbReference type="WBParaSite" id="HPBE_0001523301-mRNA-1"/>
    </source>
</evidence>
<organism evidence="2 3">
    <name type="scientific">Heligmosomoides polygyrus</name>
    <name type="common">Parasitic roundworm</name>
    <dbReference type="NCBI Taxonomy" id="6339"/>
    <lineage>
        <taxon>Eukaryota</taxon>
        <taxon>Metazoa</taxon>
        <taxon>Ecdysozoa</taxon>
        <taxon>Nematoda</taxon>
        <taxon>Chromadorea</taxon>
        <taxon>Rhabditida</taxon>
        <taxon>Rhabditina</taxon>
        <taxon>Rhabditomorpha</taxon>
        <taxon>Strongyloidea</taxon>
        <taxon>Heligmosomidae</taxon>
        <taxon>Heligmosomoides</taxon>
    </lineage>
</organism>
<reference evidence="1 2" key="1">
    <citation type="submission" date="2018-11" db="EMBL/GenBank/DDBJ databases">
        <authorList>
            <consortium name="Pathogen Informatics"/>
        </authorList>
    </citation>
    <scope>NUCLEOTIDE SEQUENCE [LARGE SCALE GENOMIC DNA]</scope>
</reference>
<sequence length="161" mass="18181">MNHYHVLMDGCHVVRLRGWCCRHETFGTIFAGSDAIQQEFSVTPIADKMREARLPWYGYVLHEKEGSVRKIGLELEVSGKRPRGRPKQRWSDTLHTDMKVTGVHARSGKVASQHQKSRSSDKLKKKKLYCAFVGTSLASYFVDVSSGLSGCPVQFQLVEVN</sequence>
<gene>
    <name evidence="1" type="ORF">HPBE_LOCUS15232</name>
</gene>
<dbReference type="Proteomes" id="UP000050761">
    <property type="component" value="Unassembled WGS sequence"/>
</dbReference>
<evidence type="ECO:0000313" key="2">
    <source>
        <dbReference type="Proteomes" id="UP000050761"/>
    </source>
</evidence>
<accession>A0A183G1W7</accession>
<dbReference type="OrthoDB" id="5800121at2759"/>
<dbReference type="WBParaSite" id="HPBE_0001523301-mRNA-1">
    <property type="protein sequence ID" value="HPBE_0001523301-mRNA-1"/>
    <property type="gene ID" value="HPBE_0001523301"/>
</dbReference>
<dbReference type="AlphaFoldDB" id="A0A183G1W7"/>
<accession>A0A3P8AYL6</accession>
<reference evidence="3" key="2">
    <citation type="submission" date="2019-09" db="UniProtKB">
        <authorList>
            <consortium name="WormBaseParasite"/>
        </authorList>
    </citation>
    <scope>IDENTIFICATION</scope>
</reference>
<dbReference type="EMBL" id="UZAH01028756">
    <property type="protein sequence ID" value="VDP02178.1"/>
    <property type="molecule type" value="Genomic_DNA"/>
</dbReference>